<proteinExistence type="predicted"/>
<accession>A0A1J0VYJ9</accession>
<gene>
    <name evidence="1" type="ORF">BOX37_27980</name>
</gene>
<dbReference type="InterPro" id="IPR027417">
    <property type="entry name" value="P-loop_NTPase"/>
</dbReference>
<dbReference type="SUPFAM" id="SSF52540">
    <property type="entry name" value="P-loop containing nucleoside triphosphate hydrolases"/>
    <property type="match status" value="1"/>
</dbReference>
<dbReference type="EMBL" id="CP018082">
    <property type="protein sequence ID" value="APE37132.1"/>
    <property type="molecule type" value="Genomic_DNA"/>
</dbReference>
<protein>
    <recommendedName>
        <fullName evidence="3">ATP-binding protein</fullName>
    </recommendedName>
</protein>
<dbReference type="KEGG" id="nsl:BOX37_27980"/>
<dbReference type="Proteomes" id="UP000183810">
    <property type="component" value="Chromosome"/>
</dbReference>
<dbReference type="Pfam" id="PF13671">
    <property type="entry name" value="AAA_33"/>
    <property type="match status" value="1"/>
</dbReference>
<dbReference type="Gene3D" id="3.40.50.300">
    <property type="entry name" value="P-loop containing nucleotide triphosphate hydrolases"/>
    <property type="match status" value="1"/>
</dbReference>
<dbReference type="AlphaFoldDB" id="A0A1J0VYJ9"/>
<evidence type="ECO:0008006" key="3">
    <source>
        <dbReference type="Google" id="ProtNLM"/>
    </source>
</evidence>
<evidence type="ECO:0000313" key="1">
    <source>
        <dbReference type="EMBL" id="APE37132.1"/>
    </source>
</evidence>
<evidence type="ECO:0000313" key="2">
    <source>
        <dbReference type="Proteomes" id="UP000183810"/>
    </source>
</evidence>
<name>A0A1J0VYJ9_9NOCA</name>
<sequence>MEQLASIHTDGVTVVCGFPAAGKSTATGVLARLLNAVVLDKDKFAPRLEESVMAELTGNPYDRDSDLYRRIVSPHLYQALVQQAITIAEQCPVVVDAPFLGYINTATQQGIRLADYLRSLTDTADIPIRTVWVSTDTDRIRDRMKQRGAERDEPKLADWNSYRDSVLHSGLAEAGPAVTDHVIVN</sequence>
<reference evidence="1" key="1">
    <citation type="submission" date="2016-11" db="EMBL/GenBank/DDBJ databases">
        <authorList>
            <person name="Jaros S."/>
            <person name="Januszkiewicz K."/>
            <person name="Wedrychowicz H."/>
        </authorList>
    </citation>
    <scope>NUCLEOTIDE SEQUENCE [LARGE SCALE GENOMIC DNA]</scope>
    <source>
        <strain evidence="1">Y48</strain>
    </source>
</reference>
<keyword evidence="2" id="KW-1185">Reference proteome</keyword>
<organism evidence="1 2">
    <name type="scientific">Nocardia mangyaensis</name>
    <dbReference type="NCBI Taxonomy" id="2213200"/>
    <lineage>
        <taxon>Bacteria</taxon>
        <taxon>Bacillati</taxon>
        <taxon>Actinomycetota</taxon>
        <taxon>Actinomycetes</taxon>
        <taxon>Mycobacteriales</taxon>
        <taxon>Nocardiaceae</taxon>
        <taxon>Nocardia</taxon>
    </lineage>
</organism>